<evidence type="ECO:0000313" key="2">
    <source>
        <dbReference type="EMBL" id="SCO93774.1"/>
    </source>
</evidence>
<dbReference type="AlphaFoldDB" id="A0A1A8X1R7"/>
<dbReference type="Proteomes" id="UP000219813">
    <property type="component" value="Chromosome 12"/>
</dbReference>
<dbReference type="Proteomes" id="UP000078597">
    <property type="component" value="Unassembled WGS sequence"/>
</dbReference>
<dbReference type="OMA" id="CEDTYKE"/>
<dbReference type="OrthoDB" id="375964at2759"/>
<reference evidence="3" key="2">
    <citation type="submission" date="2016-05" db="EMBL/GenBank/DDBJ databases">
        <authorList>
            <person name="Naeem Raeece"/>
        </authorList>
    </citation>
    <scope>NUCLEOTIDE SEQUENCE [LARGE SCALE GENOMIC DNA]</scope>
</reference>
<evidence type="ECO:0000313" key="3">
    <source>
        <dbReference type="Proteomes" id="UP000078597"/>
    </source>
</evidence>
<dbReference type="GeneID" id="39870360"/>
<dbReference type="VEuPathDB" id="PlasmoDB:PmUG01_12037100"/>
<gene>
    <name evidence="2" type="primary">PmUG01_12037100</name>
    <name evidence="1" type="ORF">PMALA_061130</name>
    <name evidence="2" type="ORF">PMUG01_12037100</name>
</gene>
<dbReference type="EMBL" id="LT594633">
    <property type="protein sequence ID" value="SCO93774.1"/>
    <property type="molecule type" value="Genomic_DNA"/>
</dbReference>
<evidence type="ECO:0000313" key="1">
    <source>
        <dbReference type="EMBL" id="SBS97652.1"/>
    </source>
</evidence>
<evidence type="ECO:0000313" key="4">
    <source>
        <dbReference type="Proteomes" id="UP000219813"/>
    </source>
</evidence>
<reference evidence="2 4" key="3">
    <citation type="submission" date="2016-06" db="EMBL/GenBank/DDBJ databases">
        <authorList>
            <consortium name="Pathogen Informatics"/>
        </authorList>
    </citation>
    <scope>NUCLEOTIDE SEQUENCE [LARGE SCALE GENOMIC DNA]</scope>
</reference>
<keyword evidence="4" id="KW-1185">Reference proteome</keyword>
<reference evidence="1" key="1">
    <citation type="submission" date="2016-05" db="EMBL/GenBank/DDBJ databases">
        <authorList>
            <person name="Lavstsen T."/>
            <person name="Jespersen J.S."/>
        </authorList>
    </citation>
    <scope>NUCLEOTIDE SEQUENCE [LARGE SCALE GENOMIC DNA]</scope>
</reference>
<protein>
    <submittedName>
        <fullName evidence="1">Uncharacterized protein</fullName>
    </submittedName>
</protein>
<dbReference type="RefSeq" id="XP_028863052.1">
    <property type="nucleotide sequence ID" value="XM_029006576.1"/>
</dbReference>
<name>A0A1A8X1R7_PLAMA</name>
<accession>A0A1A8X1R7</accession>
<organism evidence="1 3">
    <name type="scientific">Plasmodium malariae</name>
    <dbReference type="NCBI Taxonomy" id="5858"/>
    <lineage>
        <taxon>Eukaryota</taxon>
        <taxon>Sar</taxon>
        <taxon>Alveolata</taxon>
        <taxon>Apicomplexa</taxon>
        <taxon>Aconoidasida</taxon>
        <taxon>Haemosporida</taxon>
        <taxon>Plasmodiidae</taxon>
        <taxon>Plasmodium</taxon>
        <taxon>Plasmodium (Plasmodium)</taxon>
    </lineage>
</organism>
<proteinExistence type="predicted"/>
<dbReference type="EMBL" id="FLQW01004834">
    <property type="protein sequence ID" value="SBS97652.1"/>
    <property type="molecule type" value="Genomic_DNA"/>
</dbReference>
<sequence>MGSNSVSELINEYMGCEDTHKESKIKIANNLVKNFCLLKELNLLTTIKNEEKSQVLDITNNKDNNIITYDSNNIIYANKYIMDFLQIKEQNVIKINEEKQRKKKKKSYEEEILNEKDILSIINTLNINELNLSVYEKNIMYCDELDSFKVFNSQLLVKYIDNIATTEKDKRAHLKYYEIFNLLIKNYNNTLSLIKTQQRVINDLIFYAHNILINNKMLREKNKNLIKMNSANIELKNKLYDNNAVQIKLPFTGGEELSSLYQIQIDLYRKHINHLYNENDELRKNMSMFNAGSRASNF</sequence>
<dbReference type="KEGG" id="pmal:PMUG01_12037100"/>